<dbReference type="EC" id="2.7.4.16" evidence="2"/>
<dbReference type="InterPro" id="IPR006283">
    <property type="entry name" value="ThiL-like"/>
</dbReference>
<feature type="domain" description="PurM-like N-terminal" evidence="3">
    <location>
        <begin position="28"/>
        <end position="139"/>
    </location>
</feature>
<dbReference type="Gene3D" id="3.30.1330.10">
    <property type="entry name" value="PurM-like, N-terminal domain"/>
    <property type="match status" value="1"/>
</dbReference>
<dbReference type="GO" id="GO:0009229">
    <property type="term" value="P:thiamine diphosphate biosynthetic process"/>
    <property type="evidence" value="ECO:0007669"/>
    <property type="project" value="UniProtKB-UniRule"/>
</dbReference>
<feature type="binding site" evidence="2">
    <location>
        <position position="320"/>
    </location>
    <ligand>
        <name>substrate</name>
    </ligand>
</feature>
<dbReference type="InterPro" id="IPR010918">
    <property type="entry name" value="PurM-like_C_dom"/>
</dbReference>
<evidence type="ECO:0000259" key="3">
    <source>
        <dbReference type="Pfam" id="PF00586"/>
    </source>
</evidence>
<gene>
    <name evidence="2 5" type="primary">thiL</name>
    <name evidence="5" type="ORF">COB13_06655</name>
</gene>
<comment type="miscellaneous">
    <text evidence="2">Reaction mechanism of ThiL seems to utilize a direct, inline transfer of the gamma-phosphate of ATP to TMP rather than a phosphorylated enzyme intermediate.</text>
</comment>
<feature type="binding site" evidence="2">
    <location>
        <position position="46"/>
    </location>
    <ligand>
        <name>Mg(2+)</name>
        <dbReference type="ChEBI" id="CHEBI:18420"/>
        <label>1</label>
    </ligand>
</feature>
<dbReference type="PIRSF" id="PIRSF005303">
    <property type="entry name" value="Thiam_monoph_kin"/>
    <property type="match status" value="1"/>
</dbReference>
<dbReference type="Pfam" id="PF02769">
    <property type="entry name" value="AIRS_C"/>
    <property type="match status" value="1"/>
</dbReference>
<sequence length="328" mass="35230">MDVREKDIIAKYFSPLSKNAKGADELKDDIAVLGNLGSGLLAINMDTLVAGTHFFSDDDPTILAQKALRVNISDLAAKGAVPFGYFLSLALPKTATEAYIKAFAHGLAIDQRNFNLNLLGGDTVKTKGPLTITITILGLLSSSEIPRRSTAQAGDDIYVSGTIGDGALGLLAHPSYTGKNRLTAKYSRHIGHYLCPEPRVELQPIISKFASASMDISDGLLGDLTNILNSSELGAELNVDHIPFSEETKSILLNEIDMLPTILTGGDDYEILFTAAPQHAADIEKQARKLHFDLTKIGTMNAGSELQLLDGNKSLNIAGFNLSHSHTW</sequence>
<dbReference type="Pfam" id="PF00586">
    <property type="entry name" value="AIRS"/>
    <property type="match status" value="1"/>
</dbReference>
<dbReference type="CDD" id="cd02194">
    <property type="entry name" value="ThiL"/>
    <property type="match status" value="1"/>
</dbReference>
<feature type="binding site" evidence="2">
    <location>
        <position position="147"/>
    </location>
    <ligand>
        <name>ATP</name>
        <dbReference type="ChEBI" id="CHEBI:30616"/>
    </ligand>
</feature>
<feature type="binding site" evidence="2">
    <location>
        <position position="29"/>
    </location>
    <ligand>
        <name>Mg(2+)</name>
        <dbReference type="ChEBI" id="CHEBI:18420"/>
        <label>3</label>
    </ligand>
</feature>
<dbReference type="GO" id="GO:0000287">
    <property type="term" value="F:magnesium ion binding"/>
    <property type="evidence" value="ECO:0007669"/>
    <property type="project" value="UniProtKB-UniRule"/>
</dbReference>
<feature type="binding site" evidence="2">
    <location>
        <position position="217"/>
    </location>
    <ligand>
        <name>ATP</name>
        <dbReference type="ChEBI" id="CHEBI:30616"/>
    </ligand>
</feature>
<protein>
    <recommendedName>
        <fullName evidence="2">Thiamine-monophosphate kinase</fullName>
        <shortName evidence="2">TMP kinase</shortName>
        <shortName evidence="2">Thiamine-phosphate kinase</shortName>
        <ecNumber evidence="2">2.7.4.16</ecNumber>
    </recommendedName>
</protein>
<evidence type="ECO:0000313" key="5">
    <source>
        <dbReference type="EMBL" id="PCJ01853.1"/>
    </source>
</evidence>
<dbReference type="PANTHER" id="PTHR30270">
    <property type="entry name" value="THIAMINE-MONOPHOSPHATE KINASE"/>
    <property type="match status" value="1"/>
</dbReference>
<comment type="similarity">
    <text evidence="2">Belongs to the thiamine-monophosphate kinase family.</text>
</comment>
<feature type="binding site" evidence="2">
    <location>
        <position position="74"/>
    </location>
    <ligand>
        <name>Mg(2+)</name>
        <dbReference type="ChEBI" id="CHEBI:18420"/>
        <label>3</label>
    </ligand>
</feature>
<dbReference type="NCBIfam" id="TIGR01379">
    <property type="entry name" value="thiL"/>
    <property type="match status" value="1"/>
</dbReference>
<organism evidence="5">
    <name type="scientific">OCS116 cluster bacterium</name>
    <dbReference type="NCBI Taxonomy" id="2030921"/>
    <lineage>
        <taxon>Bacteria</taxon>
        <taxon>Pseudomonadati</taxon>
        <taxon>Pseudomonadota</taxon>
        <taxon>Alphaproteobacteria</taxon>
        <taxon>OCS116 cluster</taxon>
    </lineage>
</organism>
<comment type="caution">
    <text evidence="2">Lacks conserved residue(s) required for the propagation of feature annotation.</text>
</comment>
<accession>A0A2A4Z4B5</accession>
<keyword evidence="2" id="KW-0479">Metal-binding</keyword>
<feature type="binding site" evidence="2">
    <location>
        <position position="46"/>
    </location>
    <ligand>
        <name>Mg(2+)</name>
        <dbReference type="ChEBI" id="CHEBI:18420"/>
        <label>2</label>
    </ligand>
</feature>
<reference evidence="5" key="2">
    <citation type="journal article" date="2018" name="ISME J.">
        <title>A dynamic microbial community with high functional redundancy inhabits the cold, oxic subseafloor aquifer.</title>
        <authorList>
            <person name="Tully B.J."/>
            <person name="Wheat C.G."/>
            <person name="Glazer B.T."/>
            <person name="Huber J.A."/>
        </authorList>
    </citation>
    <scope>NUCLEOTIDE SEQUENCE</scope>
    <source>
        <strain evidence="5">NORP83</strain>
    </source>
</reference>
<dbReference type="HAMAP" id="MF_02128">
    <property type="entry name" value="TMP_kinase"/>
    <property type="match status" value="1"/>
</dbReference>
<name>A0A2A4Z4B5_9PROT</name>
<dbReference type="InterPro" id="IPR016188">
    <property type="entry name" value="PurM-like_N"/>
</dbReference>
<evidence type="ECO:0000256" key="2">
    <source>
        <dbReference type="HAMAP-Rule" id="MF_02128"/>
    </source>
</evidence>
<evidence type="ECO:0000259" key="4">
    <source>
        <dbReference type="Pfam" id="PF02769"/>
    </source>
</evidence>
<keyword evidence="2" id="KW-0067">ATP-binding</keyword>
<comment type="pathway">
    <text evidence="2">Cofactor biosynthesis; thiamine diphosphate biosynthesis; thiamine diphosphate from thiamine phosphate: step 1/1.</text>
</comment>
<feature type="binding site" evidence="2">
    <location>
        <position position="122"/>
    </location>
    <ligand>
        <name>Mg(2+)</name>
        <dbReference type="ChEBI" id="CHEBI:18420"/>
        <label>1</label>
    </ligand>
</feature>
<keyword evidence="2" id="KW-0808">Transferase</keyword>
<feature type="binding site" evidence="2">
    <location>
        <position position="29"/>
    </location>
    <ligand>
        <name>Mg(2+)</name>
        <dbReference type="ChEBI" id="CHEBI:18420"/>
        <label>4</label>
    </ligand>
</feature>
<dbReference type="GO" id="GO:0005524">
    <property type="term" value="F:ATP binding"/>
    <property type="evidence" value="ECO:0007669"/>
    <property type="project" value="UniProtKB-UniRule"/>
</dbReference>
<dbReference type="GO" id="GO:0009030">
    <property type="term" value="F:thiamine-phosphate kinase activity"/>
    <property type="evidence" value="ECO:0007669"/>
    <property type="project" value="UniProtKB-UniRule"/>
</dbReference>
<dbReference type="InterPro" id="IPR036921">
    <property type="entry name" value="PurM-like_N_sf"/>
</dbReference>
<feature type="binding site" evidence="2">
    <location>
        <begin position="121"/>
        <end position="122"/>
    </location>
    <ligand>
        <name>ATP</name>
        <dbReference type="ChEBI" id="CHEBI:30616"/>
    </ligand>
</feature>
<dbReference type="UniPathway" id="UPA00060">
    <property type="reaction ID" value="UER00142"/>
</dbReference>
<comment type="caution">
    <text evidence="5">The sequence shown here is derived from an EMBL/GenBank/DDBJ whole genome shotgun (WGS) entry which is preliminary data.</text>
</comment>
<dbReference type="InterPro" id="IPR036676">
    <property type="entry name" value="PurM-like_C_sf"/>
</dbReference>
<feature type="binding site" evidence="2">
    <location>
        <position position="53"/>
    </location>
    <ligand>
        <name>substrate</name>
    </ligand>
</feature>
<reference key="1">
    <citation type="submission" date="2017-08" db="EMBL/GenBank/DDBJ databases">
        <title>A dynamic microbial community with high functional redundancy inhabits the cold, oxic subseafloor aquifer.</title>
        <authorList>
            <person name="Tully B.J."/>
            <person name="Wheat C.G."/>
            <person name="Glazer B.T."/>
            <person name="Huber J.A."/>
        </authorList>
    </citation>
    <scope>NUCLEOTIDE SEQUENCE [LARGE SCALE GENOMIC DNA]</scope>
</reference>
<comment type="function">
    <text evidence="2">Catalyzes the ATP-dependent phosphorylation of thiamine-monophosphate (TMP) to form thiamine-pyrophosphate (TPP), the active form of vitamin B1.</text>
</comment>
<dbReference type="SUPFAM" id="SSF55326">
    <property type="entry name" value="PurM N-terminal domain-like"/>
    <property type="match status" value="1"/>
</dbReference>
<dbReference type="EMBL" id="NVUS01000006">
    <property type="protein sequence ID" value="PCJ01853.1"/>
    <property type="molecule type" value="Genomic_DNA"/>
</dbReference>
<keyword evidence="1 2" id="KW-0784">Thiamine biosynthesis</keyword>
<keyword evidence="2" id="KW-0460">Magnesium</keyword>
<proteinExistence type="inferred from homology"/>
<feature type="binding site" evidence="2">
    <location>
        <position position="215"/>
    </location>
    <ligand>
        <name>Mg(2+)</name>
        <dbReference type="ChEBI" id="CHEBI:18420"/>
        <label>3</label>
    </ligand>
</feature>
<dbReference type="GO" id="GO:0009228">
    <property type="term" value="P:thiamine biosynthetic process"/>
    <property type="evidence" value="ECO:0007669"/>
    <property type="project" value="UniProtKB-KW"/>
</dbReference>
<comment type="catalytic activity">
    <reaction evidence="2">
        <text>thiamine phosphate + ATP = thiamine diphosphate + ADP</text>
        <dbReference type="Rhea" id="RHEA:15913"/>
        <dbReference type="ChEBI" id="CHEBI:30616"/>
        <dbReference type="ChEBI" id="CHEBI:37575"/>
        <dbReference type="ChEBI" id="CHEBI:58937"/>
        <dbReference type="ChEBI" id="CHEBI:456216"/>
        <dbReference type="EC" id="2.7.4.16"/>
    </reaction>
</comment>
<dbReference type="AlphaFoldDB" id="A0A2A4Z4B5"/>
<feature type="binding site" evidence="2">
    <location>
        <position position="267"/>
    </location>
    <ligand>
        <name>substrate</name>
    </ligand>
</feature>
<dbReference type="Gene3D" id="3.90.650.10">
    <property type="entry name" value="PurM-like C-terminal domain"/>
    <property type="match status" value="1"/>
</dbReference>
<keyword evidence="2" id="KW-0547">Nucleotide-binding</keyword>
<feature type="binding site" evidence="2">
    <location>
        <position position="218"/>
    </location>
    <ligand>
        <name>Mg(2+)</name>
        <dbReference type="ChEBI" id="CHEBI:18420"/>
        <label>5</label>
    </ligand>
</feature>
<keyword evidence="2 5" id="KW-0418">Kinase</keyword>
<feature type="binding site" evidence="2">
    <location>
        <position position="74"/>
    </location>
    <ligand>
        <name>Mg(2+)</name>
        <dbReference type="ChEBI" id="CHEBI:18420"/>
        <label>4</label>
    </ligand>
</feature>
<dbReference type="PANTHER" id="PTHR30270:SF0">
    <property type="entry name" value="THIAMINE-MONOPHOSPHATE KINASE"/>
    <property type="match status" value="1"/>
</dbReference>
<dbReference type="SUPFAM" id="SSF56042">
    <property type="entry name" value="PurM C-terminal domain-like"/>
    <property type="match status" value="1"/>
</dbReference>
<evidence type="ECO:0000256" key="1">
    <source>
        <dbReference type="ARBA" id="ARBA00022977"/>
    </source>
</evidence>
<feature type="binding site" evidence="2">
    <location>
        <position position="74"/>
    </location>
    <ligand>
        <name>Mg(2+)</name>
        <dbReference type="ChEBI" id="CHEBI:18420"/>
        <label>2</label>
    </ligand>
</feature>
<feature type="domain" description="PurM-like C-terminal" evidence="4">
    <location>
        <begin position="152"/>
        <end position="308"/>
    </location>
</feature>